<evidence type="ECO:0000313" key="3">
    <source>
        <dbReference type="Proteomes" id="UP000319143"/>
    </source>
</evidence>
<comment type="caution">
    <text evidence="2">The sequence shown here is derived from an EMBL/GenBank/DDBJ whole genome shotgun (WGS) entry which is preliminary data.</text>
</comment>
<feature type="region of interest" description="Disordered" evidence="1">
    <location>
        <begin position="1"/>
        <end position="24"/>
    </location>
</feature>
<reference evidence="2 3" key="1">
    <citation type="submission" date="2019-02" db="EMBL/GenBank/DDBJ databases">
        <title>Deep-cultivation of Planctomycetes and their phenomic and genomic characterization uncovers novel biology.</title>
        <authorList>
            <person name="Wiegand S."/>
            <person name="Jogler M."/>
            <person name="Boedeker C."/>
            <person name="Pinto D."/>
            <person name="Vollmers J."/>
            <person name="Rivas-Marin E."/>
            <person name="Kohn T."/>
            <person name="Peeters S.H."/>
            <person name="Heuer A."/>
            <person name="Rast P."/>
            <person name="Oberbeckmann S."/>
            <person name="Bunk B."/>
            <person name="Jeske O."/>
            <person name="Meyerdierks A."/>
            <person name="Storesund J.E."/>
            <person name="Kallscheuer N."/>
            <person name="Luecker S."/>
            <person name="Lage O.M."/>
            <person name="Pohl T."/>
            <person name="Merkel B.J."/>
            <person name="Hornburger P."/>
            <person name="Mueller R.-W."/>
            <person name="Bruemmer F."/>
            <person name="Labrenz M."/>
            <person name="Spormann A.M."/>
            <person name="Op Den Camp H."/>
            <person name="Overmann J."/>
            <person name="Amann R."/>
            <person name="Jetten M.S.M."/>
            <person name="Mascher T."/>
            <person name="Medema M.H."/>
            <person name="Devos D.P."/>
            <person name="Kaster A.-K."/>
            <person name="Ovreas L."/>
            <person name="Rohde M."/>
            <person name="Galperin M.Y."/>
            <person name="Jogler C."/>
        </authorList>
    </citation>
    <scope>NUCLEOTIDE SEQUENCE [LARGE SCALE GENOMIC DNA]</scope>
    <source>
        <strain evidence="2 3">Poly41</strain>
    </source>
</reference>
<keyword evidence="3" id="KW-1185">Reference proteome</keyword>
<dbReference type="Proteomes" id="UP000319143">
    <property type="component" value="Unassembled WGS sequence"/>
</dbReference>
<dbReference type="AlphaFoldDB" id="A0A5C6E428"/>
<accession>A0A5C6E428</accession>
<evidence type="ECO:0000313" key="2">
    <source>
        <dbReference type="EMBL" id="TWU42341.1"/>
    </source>
</evidence>
<proteinExistence type="predicted"/>
<name>A0A5C6E428_9BACT</name>
<dbReference type="EMBL" id="SJPV01000001">
    <property type="protein sequence ID" value="TWU42341.1"/>
    <property type="molecule type" value="Genomic_DNA"/>
</dbReference>
<gene>
    <name evidence="2" type="ORF">Poly41_06380</name>
</gene>
<evidence type="ECO:0000256" key="1">
    <source>
        <dbReference type="SAM" id="MobiDB-lite"/>
    </source>
</evidence>
<protein>
    <submittedName>
        <fullName evidence="2">Uncharacterized protein</fullName>
    </submittedName>
</protein>
<organism evidence="2 3">
    <name type="scientific">Novipirellula artificiosorum</name>
    <dbReference type="NCBI Taxonomy" id="2528016"/>
    <lineage>
        <taxon>Bacteria</taxon>
        <taxon>Pseudomonadati</taxon>
        <taxon>Planctomycetota</taxon>
        <taxon>Planctomycetia</taxon>
        <taxon>Pirellulales</taxon>
        <taxon>Pirellulaceae</taxon>
        <taxon>Novipirellula</taxon>
    </lineage>
</organism>
<sequence length="47" mass="5407">MAIQQELTTEDTENTEKGEPMPRWTLRSQWFNIALTHSTIETGEGID</sequence>